<dbReference type="AlphaFoldDB" id="A0A314ZQG0"/>
<name>A0A314ZQG0_PRUYE</name>
<dbReference type="EMBL" id="PJQY01001258">
    <property type="protein sequence ID" value="PQQ04256.1"/>
    <property type="molecule type" value="Genomic_DNA"/>
</dbReference>
<evidence type="ECO:0000313" key="2">
    <source>
        <dbReference type="Proteomes" id="UP000250321"/>
    </source>
</evidence>
<gene>
    <name evidence="1" type="ORF">Pyn_24842</name>
</gene>
<accession>A0A314ZQG0</accession>
<reference evidence="1 2" key="1">
    <citation type="submission" date="2018-02" db="EMBL/GenBank/DDBJ databases">
        <title>Draft genome of wild Prunus yedoensis var. nudiflora.</title>
        <authorList>
            <person name="Baek S."/>
            <person name="Kim J.-H."/>
            <person name="Choi K."/>
            <person name="Kim G.-B."/>
            <person name="Cho A."/>
            <person name="Jang H."/>
            <person name="Shin C.-H."/>
            <person name="Yu H.-J."/>
            <person name="Mun J.-H."/>
        </authorList>
    </citation>
    <scope>NUCLEOTIDE SEQUENCE [LARGE SCALE GENOMIC DNA]</scope>
    <source>
        <strain evidence="2">cv. Jeju island</strain>
        <tissue evidence="1">Leaf</tissue>
    </source>
</reference>
<keyword evidence="2" id="KW-1185">Reference proteome</keyword>
<organism evidence="1 2">
    <name type="scientific">Prunus yedoensis var. nudiflora</name>
    <dbReference type="NCBI Taxonomy" id="2094558"/>
    <lineage>
        <taxon>Eukaryota</taxon>
        <taxon>Viridiplantae</taxon>
        <taxon>Streptophyta</taxon>
        <taxon>Embryophyta</taxon>
        <taxon>Tracheophyta</taxon>
        <taxon>Spermatophyta</taxon>
        <taxon>Magnoliopsida</taxon>
        <taxon>eudicotyledons</taxon>
        <taxon>Gunneridae</taxon>
        <taxon>Pentapetalae</taxon>
        <taxon>rosids</taxon>
        <taxon>fabids</taxon>
        <taxon>Rosales</taxon>
        <taxon>Rosaceae</taxon>
        <taxon>Amygdaloideae</taxon>
        <taxon>Amygdaleae</taxon>
        <taxon>Prunus</taxon>
    </lineage>
</organism>
<sequence length="70" mass="7788">MGMHDIPDYWSGVLSTTRCCSGLSLSLMRIICIPPELAFGDDTSQVLRHEYKAFHLGMALQILGGDGKFW</sequence>
<comment type="caution">
    <text evidence="1">The sequence shown here is derived from an EMBL/GenBank/DDBJ whole genome shotgun (WGS) entry which is preliminary data.</text>
</comment>
<protein>
    <submittedName>
        <fullName evidence="1">Uncharacterized protein</fullName>
    </submittedName>
</protein>
<evidence type="ECO:0000313" key="1">
    <source>
        <dbReference type="EMBL" id="PQQ04256.1"/>
    </source>
</evidence>
<dbReference type="Proteomes" id="UP000250321">
    <property type="component" value="Unassembled WGS sequence"/>
</dbReference>
<proteinExistence type="predicted"/>